<organism evidence="4 5">
    <name type="scientific">Exophiala aquamarina CBS 119918</name>
    <dbReference type="NCBI Taxonomy" id="1182545"/>
    <lineage>
        <taxon>Eukaryota</taxon>
        <taxon>Fungi</taxon>
        <taxon>Dikarya</taxon>
        <taxon>Ascomycota</taxon>
        <taxon>Pezizomycotina</taxon>
        <taxon>Eurotiomycetes</taxon>
        <taxon>Chaetothyriomycetidae</taxon>
        <taxon>Chaetothyriales</taxon>
        <taxon>Herpotrichiellaceae</taxon>
        <taxon>Exophiala</taxon>
    </lineage>
</organism>
<comment type="caution">
    <text evidence="4">The sequence shown here is derived from an EMBL/GenBank/DDBJ whole genome shotgun (WGS) entry which is preliminary data.</text>
</comment>
<evidence type="ECO:0000259" key="3">
    <source>
        <dbReference type="PROSITE" id="PS50157"/>
    </source>
</evidence>
<dbReference type="STRING" id="1182545.A0A072P5P1"/>
<dbReference type="PROSITE" id="PS50157">
    <property type="entry name" value="ZINC_FINGER_C2H2_2"/>
    <property type="match status" value="1"/>
</dbReference>
<accession>A0A072P5P1</accession>
<reference evidence="4 5" key="1">
    <citation type="submission" date="2013-03" db="EMBL/GenBank/DDBJ databases">
        <title>The Genome Sequence of Exophiala aquamarina CBS 119918.</title>
        <authorList>
            <consortium name="The Broad Institute Genomics Platform"/>
            <person name="Cuomo C."/>
            <person name="de Hoog S."/>
            <person name="Gorbushina A."/>
            <person name="Walker B."/>
            <person name="Young S.K."/>
            <person name="Zeng Q."/>
            <person name="Gargeya S."/>
            <person name="Fitzgerald M."/>
            <person name="Haas B."/>
            <person name="Abouelleil A."/>
            <person name="Allen A.W."/>
            <person name="Alvarado L."/>
            <person name="Arachchi H.M."/>
            <person name="Berlin A.M."/>
            <person name="Chapman S.B."/>
            <person name="Gainer-Dewar J."/>
            <person name="Goldberg J."/>
            <person name="Griggs A."/>
            <person name="Gujja S."/>
            <person name="Hansen M."/>
            <person name="Howarth C."/>
            <person name="Imamovic A."/>
            <person name="Ireland A."/>
            <person name="Larimer J."/>
            <person name="McCowan C."/>
            <person name="Murphy C."/>
            <person name="Pearson M."/>
            <person name="Poon T.W."/>
            <person name="Priest M."/>
            <person name="Roberts A."/>
            <person name="Saif S."/>
            <person name="Shea T."/>
            <person name="Sisk P."/>
            <person name="Sykes S."/>
            <person name="Wortman J."/>
            <person name="Nusbaum C."/>
            <person name="Birren B."/>
        </authorList>
    </citation>
    <scope>NUCLEOTIDE SEQUENCE [LARGE SCALE GENOMIC DNA]</scope>
    <source>
        <strain evidence="4 5">CBS 119918</strain>
    </source>
</reference>
<feature type="region of interest" description="Disordered" evidence="2">
    <location>
        <begin position="165"/>
        <end position="220"/>
    </location>
</feature>
<dbReference type="HOGENOM" id="CLU_030366_1_0_1"/>
<keyword evidence="1" id="KW-0863">Zinc-finger</keyword>
<feature type="region of interest" description="Disordered" evidence="2">
    <location>
        <begin position="1"/>
        <end position="63"/>
    </location>
</feature>
<dbReference type="PANTHER" id="PTHR36167:SF3">
    <property type="entry name" value="C2H2 FINGER DOMAIN TRANSCRIPTION FACTOR (EUROFUNG)-RELATED"/>
    <property type="match status" value="1"/>
</dbReference>
<gene>
    <name evidence="4" type="ORF">A1O9_13015</name>
</gene>
<proteinExistence type="predicted"/>
<dbReference type="PROSITE" id="PS00028">
    <property type="entry name" value="ZINC_FINGER_C2H2_1"/>
    <property type="match status" value="1"/>
</dbReference>
<dbReference type="Gene3D" id="3.30.160.60">
    <property type="entry name" value="Classic Zinc Finger"/>
    <property type="match status" value="1"/>
</dbReference>
<dbReference type="RefSeq" id="XP_013253525.1">
    <property type="nucleotide sequence ID" value="XM_013398071.1"/>
</dbReference>
<feature type="compositionally biased region" description="Low complexity" evidence="2">
    <location>
        <begin position="201"/>
        <end position="212"/>
    </location>
</feature>
<feature type="compositionally biased region" description="Pro residues" evidence="2">
    <location>
        <begin position="45"/>
        <end position="54"/>
    </location>
</feature>
<dbReference type="InterPro" id="IPR039327">
    <property type="entry name" value="CON7-like"/>
</dbReference>
<dbReference type="EMBL" id="AMGV01000042">
    <property type="protein sequence ID" value="KEF50935.1"/>
    <property type="molecule type" value="Genomic_DNA"/>
</dbReference>
<dbReference type="PANTHER" id="PTHR36167">
    <property type="entry name" value="C2H2 FINGER DOMAIN TRANSCRIPTION FACTOR (EUROFUNG)-RELATED"/>
    <property type="match status" value="1"/>
</dbReference>
<dbReference type="VEuPathDB" id="FungiDB:A1O9_13015"/>
<keyword evidence="1" id="KW-0862">Zinc</keyword>
<dbReference type="GeneID" id="25287908"/>
<evidence type="ECO:0000256" key="2">
    <source>
        <dbReference type="SAM" id="MobiDB-lite"/>
    </source>
</evidence>
<protein>
    <recommendedName>
        <fullName evidence="3">C2H2-type domain-containing protein</fullName>
    </recommendedName>
</protein>
<dbReference type="AlphaFoldDB" id="A0A072P5P1"/>
<dbReference type="OrthoDB" id="1939603at2759"/>
<dbReference type="InterPro" id="IPR013087">
    <property type="entry name" value="Znf_C2H2_type"/>
</dbReference>
<dbReference type="GO" id="GO:0006355">
    <property type="term" value="P:regulation of DNA-templated transcription"/>
    <property type="evidence" value="ECO:0007669"/>
    <property type="project" value="InterPro"/>
</dbReference>
<dbReference type="Proteomes" id="UP000027920">
    <property type="component" value="Unassembled WGS sequence"/>
</dbReference>
<sequence>MTQPTSPSMSLPDGTPNGNPTADSHCKRSNSEVPIDPSISQASPTYPPYSPYPPGQDMQRTYQAQHPPYMQQRPPHEQWGGYPPQHVMSGPNPHLGGPGVQAAPQTSAASRPGQVYSFVLATDAERHKRKRRRQVEIQRIYKCGWNGCTKAYGTLNHLNTHVAAKTHGTKRTSQESKEIRNEWKARKKGEEKARKAEEEQQGAATQATQAGGHCPYPDLL</sequence>
<evidence type="ECO:0000256" key="1">
    <source>
        <dbReference type="PROSITE-ProRule" id="PRU00042"/>
    </source>
</evidence>
<evidence type="ECO:0000313" key="5">
    <source>
        <dbReference type="Proteomes" id="UP000027920"/>
    </source>
</evidence>
<feature type="domain" description="C2H2-type" evidence="3">
    <location>
        <begin position="141"/>
        <end position="172"/>
    </location>
</feature>
<dbReference type="GO" id="GO:0008270">
    <property type="term" value="F:zinc ion binding"/>
    <property type="evidence" value="ECO:0007669"/>
    <property type="project" value="UniProtKB-KW"/>
</dbReference>
<keyword evidence="1" id="KW-0479">Metal-binding</keyword>
<keyword evidence="5" id="KW-1185">Reference proteome</keyword>
<name>A0A072P5P1_9EURO</name>
<feature type="compositionally biased region" description="Basic and acidic residues" evidence="2">
    <location>
        <begin position="172"/>
        <end position="198"/>
    </location>
</feature>
<evidence type="ECO:0000313" key="4">
    <source>
        <dbReference type="EMBL" id="KEF50935.1"/>
    </source>
</evidence>